<dbReference type="InterPro" id="IPR036855">
    <property type="entry name" value="Znf_CCCH_sf"/>
</dbReference>
<dbReference type="Proteomes" id="UP000591131">
    <property type="component" value="Unassembled WGS sequence"/>
</dbReference>
<sequence>MARLPKAPAPYYSNTDLPVFQLQPLVQQGGAERNSWDKERLHKTKMCTYFLRGKCKFGKECSYAHGSTELQARPNFYKTKMCNKPKCNNWACPYAHSIYELRDPPPSTNTIIKPDNLGRRYANKCPLVHVPSTTTTGGLPFIGSSV</sequence>
<proteinExistence type="predicted"/>
<keyword evidence="7" id="KW-1185">Reference proteome</keyword>
<dbReference type="AlphaFoldDB" id="A0A7J6LR63"/>
<dbReference type="Gene3D" id="3.30.1370.210">
    <property type="match status" value="1"/>
</dbReference>
<dbReference type="GO" id="GO:0008270">
    <property type="term" value="F:zinc ion binding"/>
    <property type="evidence" value="ECO:0007669"/>
    <property type="project" value="UniProtKB-KW"/>
</dbReference>
<feature type="zinc finger region" description="C3H1-type" evidence="4">
    <location>
        <begin position="41"/>
        <end position="68"/>
    </location>
</feature>
<dbReference type="SUPFAM" id="SSF90229">
    <property type="entry name" value="CCCH zinc finger"/>
    <property type="match status" value="1"/>
</dbReference>
<evidence type="ECO:0000256" key="4">
    <source>
        <dbReference type="PROSITE-ProRule" id="PRU00723"/>
    </source>
</evidence>
<name>A0A7J6LR63_PERCH</name>
<evidence type="ECO:0000313" key="7">
    <source>
        <dbReference type="Proteomes" id="UP000591131"/>
    </source>
</evidence>
<dbReference type="InterPro" id="IPR045234">
    <property type="entry name" value="Unkempt-like"/>
</dbReference>
<feature type="domain" description="C3H1-type" evidence="5">
    <location>
        <begin position="41"/>
        <end position="68"/>
    </location>
</feature>
<dbReference type="PANTHER" id="PTHR14493:SF50">
    <property type="entry name" value="RING FINGER PROTEIN UNKEMPT"/>
    <property type="match status" value="1"/>
</dbReference>
<evidence type="ECO:0000256" key="1">
    <source>
        <dbReference type="ARBA" id="ARBA00022723"/>
    </source>
</evidence>
<keyword evidence="3 4" id="KW-0862">Zinc</keyword>
<keyword evidence="2 4" id="KW-0863">Zinc-finger</keyword>
<dbReference type="SMART" id="SM00356">
    <property type="entry name" value="ZnF_C3H1"/>
    <property type="match status" value="1"/>
</dbReference>
<dbReference type="EMBL" id="JAAPAO010000380">
    <property type="protein sequence ID" value="KAF4661371.1"/>
    <property type="molecule type" value="Genomic_DNA"/>
</dbReference>
<reference evidence="6 7" key="1">
    <citation type="submission" date="2020-04" db="EMBL/GenBank/DDBJ databases">
        <title>Perkinsus chesapeaki whole genome sequence.</title>
        <authorList>
            <person name="Bogema D.R."/>
        </authorList>
    </citation>
    <scope>NUCLEOTIDE SEQUENCE [LARGE SCALE GENOMIC DNA]</scope>
    <source>
        <strain evidence="6">ATCC PRA-425</strain>
    </source>
</reference>
<accession>A0A7J6LR63</accession>
<protein>
    <recommendedName>
        <fullName evidence="5">C3H1-type domain-containing protein</fullName>
    </recommendedName>
</protein>
<dbReference type="Pfam" id="PF00642">
    <property type="entry name" value="zf-CCCH"/>
    <property type="match status" value="1"/>
</dbReference>
<keyword evidence="1 4" id="KW-0479">Metal-binding</keyword>
<comment type="caution">
    <text evidence="6">The sequence shown here is derived from an EMBL/GenBank/DDBJ whole genome shotgun (WGS) entry which is preliminary data.</text>
</comment>
<evidence type="ECO:0000256" key="2">
    <source>
        <dbReference type="ARBA" id="ARBA00022771"/>
    </source>
</evidence>
<organism evidence="6 7">
    <name type="scientific">Perkinsus chesapeaki</name>
    <name type="common">Clam parasite</name>
    <name type="synonym">Perkinsus andrewsi</name>
    <dbReference type="NCBI Taxonomy" id="330153"/>
    <lineage>
        <taxon>Eukaryota</taxon>
        <taxon>Sar</taxon>
        <taxon>Alveolata</taxon>
        <taxon>Perkinsozoa</taxon>
        <taxon>Perkinsea</taxon>
        <taxon>Perkinsida</taxon>
        <taxon>Perkinsidae</taxon>
        <taxon>Perkinsus</taxon>
    </lineage>
</organism>
<dbReference type="OrthoDB" id="410307at2759"/>
<dbReference type="PANTHER" id="PTHR14493">
    <property type="entry name" value="UNKEMPT FAMILY MEMBER"/>
    <property type="match status" value="1"/>
</dbReference>
<evidence type="ECO:0000256" key="3">
    <source>
        <dbReference type="ARBA" id="ARBA00022833"/>
    </source>
</evidence>
<dbReference type="InterPro" id="IPR000571">
    <property type="entry name" value="Znf_CCCH"/>
</dbReference>
<gene>
    <name evidence="6" type="ORF">FOL47_006732</name>
</gene>
<dbReference type="PROSITE" id="PS50103">
    <property type="entry name" value="ZF_C3H1"/>
    <property type="match status" value="1"/>
</dbReference>
<evidence type="ECO:0000313" key="6">
    <source>
        <dbReference type="EMBL" id="KAF4661371.1"/>
    </source>
</evidence>
<evidence type="ECO:0000259" key="5">
    <source>
        <dbReference type="PROSITE" id="PS50103"/>
    </source>
</evidence>